<evidence type="ECO:0000256" key="8">
    <source>
        <dbReference type="ARBA" id="ARBA00022801"/>
    </source>
</evidence>
<comment type="subcellular location">
    <subcellularLocation>
        <location evidence="10">Cytoplasm</location>
    </subcellularLocation>
</comment>
<evidence type="ECO:0000256" key="3">
    <source>
        <dbReference type="ARBA" id="ARBA00011245"/>
    </source>
</evidence>
<dbReference type="AlphaFoldDB" id="W4MDU4"/>
<dbReference type="HAMAP" id="MF_00042">
    <property type="entry name" value="RNase_H"/>
    <property type="match status" value="1"/>
</dbReference>
<dbReference type="PROSITE" id="PS50879">
    <property type="entry name" value="RNASE_H_1"/>
    <property type="match status" value="1"/>
</dbReference>
<proteinExistence type="inferred from homology"/>
<keyword evidence="13" id="KW-1185">Reference proteome</keyword>
<evidence type="ECO:0000256" key="10">
    <source>
        <dbReference type="HAMAP-Rule" id="MF_00042"/>
    </source>
</evidence>
<accession>W4MDU4</accession>
<protein>
    <recommendedName>
        <fullName evidence="4 10">Ribonuclease H</fullName>
        <shortName evidence="10">RNase H</shortName>
        <ecNumber evidence="4 10">3.1.26.4</ecNumber>
    </recommendedName>
</protein>
<sequence length="238" mass="26014">MRGPVAYTDGSCLGNPGPGGWGIRLLYPDGLVEEFGAAVKQTTNNQMELQAAMAALEHLELQPHVTVYTDSRYVIDGLTKWLPNWQRRGWTTAAGAAVKNRALWQKLARLATPRVSWKHVRGHSGNPNNERVDDIARAFASGCVPHLFRGRLGEPGDPVPTEVTQQAAVQARRVTSVPQSSTFSKPRYVSIIRGDVAIDDSWAACESRVRGVSGARYKKIRTAEELAAFCAKHGVESP</sequence>
<dbReference type="InterPro" id="IPR050092">
    <property type="entry name" value="RNase_H"/>
</dbReference>
<keyword evidence="5 10" id="KW-0540">Nuclease</keyword>
<evidence type="ECO:0000256" key="6">
    <source>
        <dbReference type="ARBA" id="ARBA00022723"/>
    </source>
</evidence>
<evidence type="ECO:0000256" key="4">
    <source>
        <dbReference type="ARBA" id="ARBA00012180"/>
    </source>
</evidence>
<reference evidence="12 13" key="1">
    <citation type="journal article" date="2014" name="Nature">
        <title>An environmental bacterial taxon with a large and distinct metabolic repertoire.</title>
        <authorList>
            <person name="Wilson M.C."/>
            <person name="Mori T."/>
            <person name="Ruckert C."/>
            <person name="Uria A.R."/>
            <person name="Helf M.J."/>
            <person name="Takada K."/>
            <person name="Gernert C."/>
            <person name="Steffens U.A."/>
            <person name="Heycke N."/>
            <person name="Schmitt S."/>
            <person name="Rinke C."/>
            <person name="Helfrich E.J."/>
            <person name="Brachmann A.O."/>
            <person name="Gurgui C."/>
            <person name="Wakimoto T."/>
            <person name="Kracht M."/>
            <person name="Crusemann M."/>
            <person name="Hentschel U."/>
            <person name="Abe I."/>
            <person name="Matsunaga S."/>
            <person name="Kalinowski J."/>
            <person name="Takeyama H."/>
            <person name="Piel J."/>
        </authorList>
    </citation>
    <scope>NUCLEOTIDE SEQUENCE [LARGE SCALE GENOMIC DNA]</scope>
    <source>
        <strain evidence="13">TSY2</strain>
    </source>
</reference>
<dbReference type="Proteomes" id="UP000019140">
    <property type="component" value="Unassembled WGS sequence"/>
</dbReference>
<evidence type="ECO:0000313" key="12">
    <source>
        <dbReference type="EMBL" id="ETX08345.1"/>
    </source>
</evidence>
<feature type="binding site" evidence="10">
    <location>
        <position position="48"/>
    </location>
    <ligand>
        <name>Mg(2+)</name>
        <dbReference type="ChEBI" id="CHEBI:18420"/>
        <label>1</label>
    </ligand>
</feature>
<keyword evidence="7 10" id="KW-0255">Endonuclease</keyword>
<comment type="function">
    <text evidence="10">Endonuclease that specifically degrades the RNA of RNA-DNA hybrids.</text>
</comment>
<evidence type="ECO:0000313" key="13">
    <source>
        <dbReference type="Proteomes" id="UP000019140"/>
    </source>
</evidence>
<dbReference type="GO" id="GO:0003676">
    <property type="term" value="F:nucleic acid binding"/>
    <property type="evidence" value="ECO:0007669"/>
    <property type="project" value="InterPro"/>
</dbReference>
<feature type="binding site" evidence="10">
    <location>
        <position position="9"/>
    </location>
    <ligand>
        <name>Mg(2+)</name>
        <dbReference type="ChEBI" id="CHEBI:18420"/>
        <label>2</label>
    </ligand>
</feature>
<evidence type="ECO:0000256" key="7">
    <source>
        <dbReference type="ARBA" id="ARBA00022759"/>
    </source>
</evidence>
<feature type="domain" description="RNase H type-1" evidence="11">
    <location>
        <begin position="1"/>
        <end position="141"/>
    </location>
</feature>
<evidence type="ECO:0000256" key="2">
    <source>
        <dbReference type="ARBA" id="ARBA00005300"/>
    </source>
</evidence>
<feature type="binding site" evidence="10">
    <location>
        <position position="70"/>
    </location>
    <ligand>
        <name>Mg(2+)</name>
        <dbReference type="ChEBI" id="CHEBI:18420"/>
        <label>1</label>
    </ligand>
</feature>
<dbReference type="EMBL" id="AZHX01000242">
    <property type="protein sequence ID" value="ETX08345.1"/>
    <property type="molecule type" value="Genomic_DNA"/>
</dbReference>
<dbReference type="GO" id="GO:0043137">
    <property type="term" value="P:DNA replication, removal of RNA primer"/>
    <property type="evidence" value="ECO:0007669"/>
    <property type="project" value="TreeGrafter"/>
</dbReference>
<comment type="cofactor">
    <cofactor evidence="10">
        <name>Mg(2+)</name>
        <dbReference type="ChEBI" id="CHEBI:18420"/>
    </cofactor>
    <text evidence="10">Binds 1 Mg(2+) ion per subunit. May bind a second metal ion at a regulatory site, or after substrate binding.</text>
</comment>
<dbReference type="HOGENOM" id="CLU_030894_3_0_7"/>
<dbReference type="Pfam" id="PF01693">
    <property type="entry name" value="Cauli_VI"/>
    <property type="match status" value="1"/>
</dbReference>
<dbReference type="GO" id="GO:0000287">
    <property type="term" value="F:magnesium ion binding"/>
    <property type="evidence" value="ECO:0007669"/>
    <property type="project" value="UniProtKB-UniRule"/>
</dbReference>
<dbReference type="InterPro" id="IPR002156">
    <property type="entry name" value="RNaseH_domain"/>
</dbReference>
<keyword evidence="8 10" id="KW-0378">Hydrolase</keyword>
<gene>
    <name evidence="10" type="primary">rnhA</name>
    <name evidence="12" type="ORF">ETSY2_05915</name>
</gene>
<keyword evidence="6 10" id="KW-0479">Metal-binding</keyword>
<dbReference type="GO" id="GO:0005737">
    <property type="term" value="C:cytoplasm"/>
    <property type="evidence" value="ECO:0007669"/>
    <property type="project" value="UniProtKB-SubCell"/>
</dbReference>
<dbReference type="InterPro" id="IPR036397">
    <property type="entry name" value="RNaseH_sf"/>
</dbReference>
<dbReference type="Gene3D" id="3.40.970.10">
    <property type="entry name" value="Ribonuclease H1, N-terminal domain"/>
    <property type="match status" value="1"/>
</dbReference>
<dbReference type="GO" id="GO:0004523">
    <property type="term" value="F:RNA-DNA hybrid ribonuclease activity"/>
    <property type="evidence" value="ECO:0007669"/>
    <property type="project" value="UniProtKB-UniRule"/>
</dbReference>
<evidence type="ECO:0000256" key="1">
    <source>
        <dbReference type="ARBA" id="ARBA00000077"/>
    </source>
</evidence>
<dbReference type="PANTHER" id="PTHR10642:SF26">
    <property type="entry name" value="RIBONUCLEASE H1"/>
    <property type="match status" value="1"/>
</dbReference>
<comment type="subunit">
    <text evidence="3 10">Monomer.</text>
</comment>
<dbReference type="InterPro" id="IPR037056">
    <property type="entry name" value="RNase_H1_N_sf"/>
</dbReference>
<dbReference type="PATRIC" id="fig|1429439.4.peg.1007"/>
<organism evidence="12 13">
    <name type="scientific">Candidatus Entotheonella gemina</name>
    <dbReference type="NCBI Taxonomy" id="1429439"/>
    <lineage>
        <taxon>Bacteria</taxon>
        <taxon>Pseudomonadati</taxon>
        <taxon>Nitrospinota/Tectimicrobiota group</taxon>
        <taxon>Candidatus Tectimicrobiota</taxon>
        <taxon>Candidatus Entotheonellia</taxon>
        <taxon>Candidatus Entotheonellales</taxon>
        <taxon>Candidatus Entotheonellaceae</taxon>
        <taxon>Candidatus Entotheonella</taxon>
    </lineage>
</organism>
<dbReference type="PANTHER" id="PTHR10642">
    <property type="entry name" value="RIBONUCLEASE H1"/>
    <property type="match status" value="1"/>
</dbReference>
<dbReference type="CDD" id="cd09278">
    <property type="entry name" value="RNase_HI_prokaryote_like"/>
    <property type="match status" value="1"/>
</dbReference>
<dbReference type="Gene3D" id="3.30.420.10">
    <property type="entry name" value="Ribonuclease H-like superfamily/Ribonuclease H"/>
    <property type="match status" value="1"/>
</dbReference>
<dbReference type="Pfam" id="PF00075">
    <property type="entry name" value="RNase_H"/>
    <property type="match status" value="1"/>
</dbReference>
<name>W4MDU4_9BACT</name>
<feature type="binding site" evidence="10">
    <location>
        <position position="9"/>
    </location>
    <ligand>
        <name>Mg(2+)</name>
        <dbReference type="ChEBI" id="CHEBI:18420"/>
        <label>1</label>
    </ligand>
</feature>
<dbReference type="SUPFAM" id="SSF53098">
    <property type="entry name" value="Ribonuclease H-like"/>
    <property type="match status" value="1"/>
</dbReference>
<dbReference type="InterPro" id="IPR022892">
    <property type="entry name" value="RNaseHI"/>
</dbReference>
<dbReference type="InterPro" id="IPR012337">
    <property type="entry name" value="RNaseH-like_sf"/>
</dbReference>
<keyword evidence="10" id="KW-0963">Cytoplasm</keyword>
<comment type="similarity">
    <text evidence="2 10">Belongs to the RNase H family.</text>
</comment>
<dbReference type="EC" id="3.1.26.4" evidence="4 10"/>
<evidence type="ECO:0000256" key="5">
    <source>
        <dbReference type="ARBA" id="ARBA00022722"/>
    </source>
</evidence>
<dbReference type="NCBIfam" id="NF001236">
    <property type="entry name" value="PRK00203.1"/>
    <property type="match status" value="1"/>
</dbReference>
<evidence type="ECO:0000256" key="9">
    <source>
        <dbReference type="ARBA" id="ARBA00022842"/>
    </source>
</evidence>
<evidence type="ECO:0000259" key="11">
    <source>
        <dbReference type="PROSITE" id="PS50879"/>
    </source>
</evidence>
<dbReference type="InterPro" id="IPR011320">
    <property type="entry name" value="RNase_H1_N"/>
</dbReference>
<comment type="caution">
    <text evidence="12">The sequence shown here is derived from an EMBL/GenBank/DDBJ whole genome shotgun (WGS) entry which is preliminary data.</text>
</comment>
<keyword evidence="9 10" id="KW-0460">Magnesium</keyword>
<comment type="catalytic activity">
    <reaction evidence="1 10">
        <text>Endonucleolytic cleavage to 5'-phosphomonoester.</text>
        <dbReference type="EC" id="3.1.26.4"/>
    </reaction>
</comment>
<feature type="binding site" evidence="10">
    <location>
        <position position="133"/>
    </location>
    <ligand>
        <name>Mg(2+)</name>
        <dbReference type="ChEBI" id="CHEBI:18420"/>
        <label>2</label>
    </ligand>
</feature>